<evidence type="ECO:0000256" key="13">
    <source>
        <dbReference type="ARBA" id="ARBA00023211"/>
    </source>
</evidence>
<comment type="cofactor">
    <cofactor evidence="14 15">
        <name>Mn(2+)</name>
        <dbReference type="ChEBI" id="CHEBI:29035"/>
    </cofactor>
    <cofactor evidence="14 15">
        <name>Mg(2+)</name>
        <dbReference type="ChEBI" id="CHEBI:18420"/>
    </cofactor>
    <text evidence="14 15">Manganese or magnesium. Binds 1 divalent metal ion per monomer in the absence of substrate. May bind a second metal ion after substrate binding.</text>
</comment>
<keyword evidence="11 14" id="KW-0255">Endonuclease</keyword>
<dbReference type="Pfam" id="PF01351">
    <property type="entry name" value="RNase_HII"/>
    <property type="match status" value="1"/>
</dbReference>
<comment type="similarity">
    <text evidence="5 14 16">Belongs to the RNase HII family.</text>
</comment>
<evidence type="ECO:0000256" key="8">
    <source>
        <dbReference type="ARBA" id="ARBA00022490"/>
    </source>
</evidence>
<keyword evidence="10 14" id="KW-0479">Metal-binding</keyword>
<proteinExistence type="inferred from homology"/>
<comment type="function">
    <text evidence="3 14 16">Endonuclease that specifically degrades the RNA of RNA-DNA hybrids.</text>
</comment>
<evidence type="ECO:0000259" key="17">
    <source>
        <dbReference type="PROSITE" id="PS51975"/>
    </source>
</evidence>
<feature type="domain" description="RNase H type-2" evidence="17">
    <location>
        <begin position="21"/>
        <end position="213"/>
    </location>
</feature>
<feature type="binding site" evidence="14 15">
    <location>
        <position position="121"/>
    </location>
    <ligand>
        <name>a divalent metal cation</name>
        <dbReference type="ChEBI" id="CHEBI:60240"/>
    </ligand>
</feature>
<dbReference type="InterPro" id="IPR024567">
    <property type="entry name" value="RNase_HII/HIII_dom"/>
</dbReference>
<dbReference type="SUPFAM" id="SSF53098">
    <property type="entry name" value="Ribonuclease H-like"/>
    <property type="match status" value="1"/>
</dbReference>
<evidence type="ECO:0000256" key="12">
    <source>
        <dbReference type="ARBA" id="ARBA00022801"/>
    </source>
</evidence>
<dbReference type="EMBL" id="CP037899">
    <property type="protein sequence ID" value="QDQ42488.1"/>
    <property type="molecule type" value="Genomic_DNA"/>
</dbReference>
<comment type="cofactor">
    <cofactor evidence="2">
        <name>Mg(2+)</name>
        <dbReference type="ChEBI" id="CHEBI:18420"/>
    </cofactor>
</comment>
<dbReference type="InterPro" id="IPR012337">
    <property type="entry name" value="RNaseH-like_sf"/>
</dbReference>
<accession>A0A516TMM6</accession>
<protein>
    <recommendedName>
        <fullName evidence="7 14">Ribonuclease HII</fullName>
        <shortName evidence="14">RNase HII</shortName>
        <ecNumber evidence="6 14">3.1.26.4</ecNumber>
    </recommendedName>
</protein>
<dbReference type="STRING" id="1202785.A946_11350"/>
<feature type="binding site" evidence="14 15">
    <location>
        <position position="28"/>
    </location>
    <ligand>
        <name>a divalent metal cation</name>
        <dbReference type="ChEBI" id="CHEBI:60240"/>
    </ligand>
</feature>
<gene>
    <name evidence="14" type="primary">rnhB</name>
    <name evidence="18" type="ORF">kam1_1262</name>
</gene>
<evidence type="ECO:0000256" key="10">
    <source>
        <dbReference type="ARBA" id="ARBA00022723"/>
    </source>
</evidence>
<reference evidence="19" key="1">
    <citation type="submission" date="2019-03" db="EMBL/GenBank/DDBJ databases">
        <title>Complete genome of Methylacidiphilum kamchatkense Kam1.</title>
        <authorList>
            <person name="Kruse T."/>
            <person name="Murarilal Ratnadevi C."/>
            <person name="Erikstad H.-A."/>
            <person name="Birkeland N.-K."/>
        </authorList>
    </citation>
    <scope>NUCLEOTIDE SEQUENCE [LARGE SCALE GENOMIC DNA]</scope>
    <source>
        <strain evidence="19">kam1</strain>
    </source>
</reference>
<dbReference type="EC" id="3.1.26.4" evidence="6 14"/>
<dbReference type="Gene3D" id="3.30.420.10">
    <property type="entry name" value="Ribonuclease H-like superfamily/Ribonuclease H"/>
    <property type="match status" value="1"/>
</dbReference>
<dbReference type="GO" id="GO:0030145">
    <property type="term" value="F:manganese ion binding"/>
    <property type="evidence" value="ECO:0007669"/>
    <property type="project" value="UniProtKB-UniRule"/>
</dbReference>
<evidence type="ECO:0000256" key="16">
    <source>
        <dbReference type="RuleBase" id="RU003515"/>
    </source>
</evidence>
<dbReference type="InterPro" id="IPR036397">
    <property type="entry name" value="RNaseH_sf"/>
</dbReference>
<evidence type="ECO:0000256" key="15">
    <source>
        <dbReference type="PROSITE-ProRule" id="PRU01319"/>
    </source>
</evidence>
<organism evidence="18 19">
    <name type="scientific">Methylacidiphilum kamchatkense Kam1</name>
    <dbReference type="NCBI Taxonomy" id="1202785"/>
    <lineage>
        <taxon>Bacteria</taxon>
        <taxon>Pseudomonadati</taxon>
        <taxon>Verrucomicrobiota</taxon>
        <taxon>Methylacidiphilae</taxon>
        <taxon>Methylacidiphilales</taxon>
        <taxon>Methylacidiphilaceae</taxon>
        <taxon>Methylacidiphilum (ex Ratnadevi et al. 2023)</taxon>
    </lineage>
</organism>
<dbReference type="NCBIfam" id="NF000595">
    <property type="entry name" value="PRK00015.1-3"/>
    <property type="match status" value="1"/>
</dbReference>
<dbReference type="HAMAP" id="MF_00052_B">
    <property type="entry name" value="RNase_HII_B"/>
    <property type="match status" value="1"/>
</dbReference>
<comment type="subcellular location">
    <subcellularLocation>
        <location evidence="4 14">Cytoplasm</location>
    </subcellularLocation>
</comment>
<dbReference type="PANTHER" id="PTHR10954">
    <property type="entry name" value="RIBONUCLEASE H2 SUBUNIT A"/>
    <property type="match status" value="1"/>
</dbReference>
<evidence type="ECO:0000313" key="18">
    <source>
        <dbReference type="EMBL" id="QDQ42488.1"/>
    </source>
</evidence>
<sequence length="215" mass="23940">MTLYGSLDLTFEKNLARDGYRLIAGIDEVGRGALAGPIVAAAVILPLELPFHQSLKDSKSVGEKQRELVVRWLIKEIEIKYGLGFSSVEEIEKCNVHKASLLAMRRAVCCLDVEPDLLLIDGIWNLPGIEITSIPIAQGDAKVASIAAASLVAKVSRDLWMTKLGSLYRTYGWDKNKGYGTPSHFEAIKANGFSPFHRKSFFRKREFFGQYEGYL</sequence>
<dbReference type="GO" id="GO:0043137">
    <property type="term" value="P:DNA replication, removal of RNA primer"/>
    <property type="evidence" value="ECO:0007669"/>
    <property type="project" value="TreeGrafter"/>
</dbReference>
<keyword evidence="13 14" id="KW-0464">Manganese</keyword>
<dbReference type="AlphaFoldDB" id="A0A516TMM6"/>
<evidence type="ECO:0000256" key="4">
    <source>
        <dbReference type="ARBA" id="ARBA00004496"/>
    </source>
</evidence>
<evidence type="ECO:0000256" key="9">
    <source>
        <dbReference type="ARBA" id="ARBA00022722"/>
    </source>
</evidence>
<dbReference type="GO" id="GO:0005737">
    <property type="term" value="C:cytoplasm"/>
    <property type="evidence" value="ECO:0007669"/>
    <property type="project" value="UniProtKB-SubCell"/>
</dbReference>
<evidence type="ECO:0000256" key="6">
    <source>
        <dbReference type="ARBA" id="ARBA00012180"/>
    </source>
</evidence>
<dbReference type="Proteomes" id="UP000315925">
    <property type="component" value="Chromosome"/>
</dbReference>
<dbReference type="GO" id="GO:0004523">
    <property type="term" value="F:RNA-DNA hybrid ribonuclease activity"/>
    <property type="evidence" value="ECO:0007669"/>
    <property type="project" value="UniProtKB-UniRule"/>
</dbReference>
<dbReference type="InterPro" id="IPR001352">
    <property type="entry name" value="RNase_HII/HIII"/>
</dbReference>
<dbReference type="GO" id="GO:0032299">
    <property type="term" value="C:ribonuclease H2 complex"/>
    <property type="evidence" value="ECO:0007669"/>
    <property type="project" value="TreeGrafter"/>
</dbReference>
<comment type="catalytic activity">
    <reaction evidence="1 14 15 16">
        <text>Endonucleolytic cleavage to 5'-phosphomonoester.</text>
        <dbReference type="EC" id="3.1.26.4"/>
    </reaction>
</comment>
<dbReference type="RefSeq" id="WP_244945982.1">
    <property type="nucleotide sequence ID" value="NZ_CP037899.1"/>
</dbReference>
<dbReference type="PANTHER" id="PTHR10954:SF18">
    <property type="entry name" value="RIBONUCLEASE HII"/>
    <property type="match status" value="1"/>
</dbReference>
<dbReference type="GO" id="GO:0006298">
    <property type="term" value="P:mismatch repair"/>
    <property type="evidence" value="ECO:0007669"/>
    <property type="project" value="TreeGrafter"/>
</dbReference>
<dbReference type="GO" id="GO:0003723">
    <property type="term" value="F:RNA binding"/>
    <property type="evidence" value="ECO:0007669"/>
    <property type="project" value="UniProtKB-UniRule"/>
</dbReference>
<evidence type="ECO:0000256" key="5">
    <source>
        <dbReference type="ARBA" id="ARBA00007383"/>
    </source>
</evidence>
<feature type="binding site" evidence="14 15">
    <location>
        <position position="27"/>
    </location>
    <ligand>
        <name>a divalent metal cation</name>
        <dbReference type="ChEBI" id="CHEBI:60240"/>
    </ligand>
</feature>
<dbReference type="CDD" id="cd07182">
    <property type="entry name" value="RNase_HII_bacteria_HII_like"/>
    <property type="match status" value="1"/>
</dbReference>
<dbReference type="InterPro" id="IPR022898">
    <property type="entry name" value="RNase_HII"/>
</dbReference>
<evidence type="ECO:0000256" key="11">
    <source>
        <dbReference type="ARBA" id="ARBA00022759"/>
    </source>
</evidence>
<evidence type="ECO:0000313" key="19">
    <source>
        <dbReference type="Proteomes" id="UP000315925"/>
    </source>
</evidence>
<name>A0A516TMM6_9BACT</name>
<evidence type="ECO:0000256" key="2">
    <source>
        <dbReference type="ARBA" id="ARBA00001946"/>
    </source>
</evidence>
<evidence type="ECO:0000256" key="3">
    <source>
        <dbReference type="ARBA" id="ARBA00004065"/>
    </source>
</evidence>
<dbReference type="KEGG" id="mkc:kam1_1262"/>
<evidence type="ECO:0000256" key="14">
    <source>
        <dbReference type="HAMAP-Rule" id="MF_00052"/>
    </source>
</evidence>
<dbReference type="PROSITE" id="PS51975">
    <property type="entry name" value="RNASE_H_2"/>
    <property type="match status" value="1"/>
</dbReference>
<evidence type="ECO:0000256" key="1">
    <source>
        <dbReference type="ARBA" id="ARBA00000077"/>
    </source>
</evidence>
<keyword evidence="8 14" id="KW-0963">Cytoplasm</keyword>
<keyword evidence="9 14" id="KW-0540">Nuclease</keyword>
<keyword evidence="12 14" id="KW-0378">Hydrolase</keyword>
<evidence type="ECO:0000256" key="7">
    <source>
        <dbReference type="ARBA" id="ARBA00019179"/>
    </source>
</evidence>